<keyword evidence="13" id="KW-1185">Reference proteome</keyword>
<dbReference type="PRINTS" id="PR00870">
    <property type="entry name" value="DNAPOLXBETA"/>
</dbReference>
<protein>
    <recommendedName>
        <fullName evidence="11">BRCT domain-containing protein</fullName>
    </recommendedName>
</protein>
<dbReference type="InterPro" id="IPR002054">
    <property type="entry name" value="DNA-dir_DNA_pol_X"/>
</dbReference>
<feature type="region of interest" description="Disordered" evidence="9">
    <location>
        <begin position="1"/>
        <end position="49"/>
    </location>
</feature>
<dbReference type="PRINTS" id="PR00869">
    <property type="entry name" value="DNAPOLX"/>
</dbReference>
<dbReference type="InterPro" id="IPR037160">
    <property type="entry name" value="DNA_Pol_thumb_sf"/>
</dbReference>
<sequence length="981" mass="109785">MILIPQSGAADDLTDPGTAASFQTSKLQTSECSRNEPADATDNPFLEQRGQVPGTNCIKYDAKFLSDVTKRNAPVQEDGDNESIIVASKKRRLSDPEQFDPNSQVIASRKGDSASESKPFQTSLEETTREIPPCLAGRYHTTSSSSRADAPLDVNKILGPTAAEDITDPPLSFPSKKGDQSQTPKAGKTSNIASPGHTPAIAIPTRAKPVRAATMTTLGAPKVPKMVKHGSTSKITLDAAKKNKLTTKPKSKVKEKPVRMTPTEYARMLRERALNPPHPDPEPLISEAKPTTESNSRSLKKTYLKDFRIFYTGGDRNMASDITKGRMNYIYEHGGILVPEFDPEEVTHIITSASEGTTLRALGLKKLKDIPEMIPTLKWSWVISYREERDPMTKKVFIQMQWEVFHAAFEERRKAGLDMGMVMDREKLKQKLREKKKDNDENTSHTSAFTVDHSTELSPPPTNTKGAGKLPPDVSSTEKGKQKETADPLAEFYEQAQAEKDAEVDRHQFWSGRNIHGSSQSLEQQDKVTDIQENDSDLEDISLASDRINPETGLKLKGFVCDDPSKSRASTCPNQDVIDKLPVNQLEELMELHRAKPSSEDGWRVYSYSKVDINRYWHAKRTRQIMEIIQTGELRRIRYEKTDDVEVVKVLMGIYGVGQKTAYMWYSAGCRTLDDVRQRRCGIKLSAAQEIGLRFYDDINTRMPREEAQEIFVSVKEISLRLDPKLSVDIMGSYRRGKATCGDIDILITPSKDDGKTHAGILPALLLELHAAGVLTEDLTVPDESDEVEAVYRGLCVRPGESTEKLRRRIDILVMPWENRGAALIYYTGDDIVRYLFAPNCHLITDQSFHLSIHRPDIQFNRSLRLKANKMGYSLNQRGLYRGVNAPLLPRVYDDFVCDFSDYCFRCMLLFSSAPLFFVLFFLSLLLGPVSRCFARAPAFGPFCLPFRGRTAGAHSSHQSGGCASCVRKALNPIPTITKFM</sequence>
<proteinExistence type="inferred from homology"/>
<dbReference type="Proteomes" id="UP000310158">
    <property type="component" value="Unassembled WGS sequence"/>
</dbReference>
<keyword evidence="4" id="KW-0808">Transferase</keyword>
<evidence type="ECO:0000256" key="5">
    <source>
        <dbReference type="ARBA" id="ARBA00022695"/>
    </source>
</evidence>
<dbReference type="PROSITE" id="PS50172">
    <property type="entry name" value="BRCT"/>
    <property type="match status" value="1"/>
</dbReference>
<dbReference type="PROSITE" id="PS50890">
    <property type="entry name" value="PUA"/>
    <property type="match status" value="1"/>
</dbReference>
<dbReference type="Gene3D" id="1.10.150.20">
    <property type="entry name" value="5' to 3' exonuclease, C-terminal subdomain"/>
    <property type="match status" value="1"/>
</dbReference>
<keyword evidence="7" id="KW-0479">Metal-binding</keyword>
<feature type="region of interest" description="Disordered" evidence="9">
    <location>
        <begin position="512"/>
        <end position="531"/>
    </location>
</feature>
<evidence type="ECO:0000256" key="3">
    <source>
        <dbReference type="ARBA" id="ARBA00022634"/>
    </source>
</evidence>
<dbReference type="GO" id="GO:0046872">
    <property type="term" value="F:metal ion binding"/>
    <property type="evidence" value="ECO:0007669"/>
    <property type="project" value="UniProtKB-KW"/>
</dbReference>
<feature type="compositionally biased region" description="Basic and acidic residues" evidence="9">
    <location>
        <begin position="431"/>
        <end position="443"/>
    </location>
</feature>
<feature type="compositionally biased region" description="Basic and acidic residues" evidence="9">
    <location>
        <begin position="476"/>
        <end position="486"/>
    </location>
</feature>
<dbReference type="EMBL" id="SGPL01000053">
    <property type="protein sequence ID" value="THH19156.1"/>
    <property type="molecule type" value="Genomic_DNA"/>
</dbReference>
<name>A0A4S4M237_9AGAM</name>
<dbReference type="GO" id="GO:0005634">
    <property type="term" value="C:nucleus"/>
    <property type="evidence" value="ECO:0007669"/>
    <property type="project" value="UniProtKB-SubCell"/>
</dbReference>
<keyword evidence="8" id="KW-0539">Nucleus</keyword>
<dbReference type="Pfam" id="PF14792">
    <property type="entry name" value="DNA_pol_B_palm"/>
    <property type="match status" value="1"/>
</dbReference>
<keyword evidence="10" id="KW-0472">Membrane</keyword>
<dbReference type="InterPro" id="IPR002008">
    <property type="entry name" value="DNA_pol_X_beta-like"/>
</dbReference>
<feature type="region of interest" description="Disordered" evidence="9">
    <location>
        <begin position="431"/>
        <end position="487"/>
    </location>
</feature>
<dbReference type="GO" id="GO:0003677">
    <property type="term" value="F:DNA binding"/>
    <property type="evidence" value="ECO:0007669"/>
    <property type="project" value="InterPro"/>
</dbReference>
<dbReference type="Pfam" id="PF10391">
    <property type="entry name" value="DNA_pol_lambd_f"/>
    <property type="match status" value="1"/>
</dbReference>
<reference evidence="12 13" key="1">
    <citation type="submission" date="2019-02" db="EMBL/GenBank/DDBJ databases">
        <title>Genome sequencing of the rare red list fungi Bondarzewia mesenterica.</title>
        <authorList>
            <person name="Buettner E."/>
            <person name="Kellner H."/>
        </authorList>
    </citation>
    <scope>NUCLEOTIDE SEQUENCE [LARGE SCALE GENOMIC DNA]</scope>
    <source>
        <strain evidence="12 13">DSM 108281</strain>
    </source>
</reference>
<dbReference type="CDD" id="cd00027">
    <property type="entry name" value="BRCT"/>
    <property type="match status" value="1"/>
</dbReference>
<keyword evidence="10" id="KW-1133">Transmembrane helix</keyword>
<evidence type="ECO:0000256" key="9">
    <source>
        <dbReference type="SAM" id="MobiDB-lite"/>
    </source>
</evidence>
<dbReference type="InterPro" id="IPR018944">
    <property type="entry name" value="DNA_pol_lambd_fingers_domain"/>
</dbReference>
<evidence type="ECO:0000256" key="2">
    <source>
        <dbReference type="ARBA" id="ARBA00008323"/>
    </source>
</evidence>
<feature type="compositionally biased region" description="Polar residues" evidence="9">
    <location>
        <begin position="180"/>
        <end position="193"/>
    </location>
</feature>
<dbReference type="GO" id="GO:0003887">
    <property type="term" value="F:DNA-directed DNA polymerase activity"/>
    <property type="evidence" value="ECO:0007669"/>
    <property type="project" value="InterPro"/>
</dbReference>
<evidence type="ECO:0000313" key="12">
    <source>
        <dbReference type="EMBL" id="THH19156.1"/>
    </source>
</evidence>
<evidence type="ECO:0000256" key="7">
    <source>
        <dbReference type="ARBA" id="ARBA00022723"/>
    </source>
</evidence>
<dbReference type="SUPFAM" id="SSF81585">
    <property type="entry name" value="PsbU/PolX domain-like"/>
    <property type="match status" value="1"/>
</dbReference>
<accession>A0A4S4M237</accession>
<dbReference type="PANTHER" id="PTHR11276:SF28">
    <property type="entry name" value="DNA POLYMERASE LAMBDA"/>
    <property type="match status" value="1"/>
</dbReference>
<keyword evidence="5" id="KW-0548">Nucleotidyltransferase</keyword>
<feature type="region of interest" description="Disordered" evidence="9">
    <location>
        <begin position="273"/>
        <end position="297"/>
    </location>
</feature>
<dbReference type="InterPro" id="IPR043519">
    <property type="entry name" value="NT_sf"/>
</dbReference>
<gene>
    <name evidence="12" type="ORF">EW146_g1962</name>
</gene>
<comment type="caution">
    <text evidence="12">The sequence shown here is derived from an EMBL/GenBank/DDBJ whole genome shotgun (WGS) entry which is preliminary data.</text>
</comment>
<comment type="similarity">
    <text evidence="2">Belongs to the DNA polymerase type-X family.</text>
</comment>
<evidence type="ECO:0000256" key="1">
    <source>
        <dbReference type="ARBA" id="ARBA00004123"/>
    </source>
</evidence>
<feature type="transmembrane region" description="Helical" evidence="10">
    <location>
        <begin position="908"/>
        <end position="927"/>
    </location>
</feature>
<dbReference type="FunFam" id="1.10.150.20:FF:000010">
    <property type="entry name" value="DNA polymerase lambda"/>
    <property type="match status" value="1"/>
</dbReference>
<keyword evidence="3" id="KW-0237">DNA synthesis</keyword>
<organism evidence="12 13">
    <name type="scientific">Bondarzewia mesenterica</name>
    <dbReference type="NCBI Taxonomy" id="1095465"/>
    <lineage>
        <taxon>Eukaryota</taxon>
        <taxon>Fungi</taxon>
        <taxon>Dikarya</taxon>
        <taxon>Basidiomycota</taxon>
        <taxon>Agaricomycotina</taxon>
        <taxon>Agaricomycetes</taxon>
        <taxon>Russulales</taxon>
        <taxon>Bondarzewiaceae</taxon>
        <taxon>Bondarzewia</taxon>
    </lineage>
</organism>
<dbReference type="Gene3D" id="3.30.210.10">
    <property type="entry name" value="DNA polymerase, thumb domain"/>
    <property type="match status" value="1"/>
</dbReference>
<evidence type="ECO:0000256" key="10">
    <source>
        <dbReference type="SAM" id="Phobius"/>
    </source>
</evidence>
<feature type="region of interest" description="Disordered" evidence="9">
    <location>
        <begin position="71"/>
        <end position="200"/>
    </location>
</feature>
<dbReference type="OrthoDB" id="205514at2759"/>
<keyword evidence="10" id="KW-0812">Transmembrane</keyword>
<dbReference type="Gene3D" id="3.30.460.10">
    <property type="entry name" value="Beta Polymerase, domain 2"/>
    <property type="match status" value="1"/>
</dbReference>
<dbReference type="InterPro" id="IPR022312">
    <property type="entry name" value="DNA_pol_X"/>
</dbReference>
<evidence type="ECO:0000256" key="4">
    <source>
        <dbReference type="ARBA" id="ARBA00022679"/>
    </source>
</evidence>
<keyword evidence="6" id="KW-0235">DNA replication</keyword>
<evidence type="ECO:0000256" key="6">
    <source>
        <dbReference type="ARBA" id="ARBA00022705"/>
    </source>
</evidence>
<dbReference type="InterPro" id="IPR001357">
    <property type="entry name" value="BRCT_dom"/>
</dbReference>
<feature type="compositionally biased region" description="Polar residues" evidence="9">
    <location>
        <begin position="20"/>
        <end position="32"/>
    </location>
</feature>
<evidence type="ECO:0000313" key="13">
    <source>
        <dbReference type="Proteomes" id="UP000310158"/>
    </source>
</evidence>
<feature type="domain" description="BRCT" evidence="11">
    <location>
        <begin position="299"/>
        <end position="399"/>
    </location>
</feature>
<feature type="compositionally biased region" description="Polar residues" evidence="9">
    <location>
        <begin position="116"/>
        <end position="125"/>
    </location>
</feature>
<dbReference type="PANTHER" id="PTHR11276">
    <property type="entry name" value="DNA POLYMERASE TYPE-X FAMILY MEMBER"/>
    <property type="match status" value="1"/>
</dbReference>
<comment type="subcellular location">
    <subcellularLocation>
        <location evidence="1">Nucleus</location>
    </subcellularLocation>
</comment>
<dbReference type="CDD" id="cd00141">
    <property type="entry name" value="NT_POLXc"/>
    <property type="match status" value="1"/>
</dbReference>
<dbReference type="AlphaFoldDB" id="A0A4S4M237"/>
<evidence type="ECO:0000256" key="8">
    <source>
        <dbReference type="ARBA" id="ARBA00023242"/>
    </source>
</evidence>
<dbReference type="InterPro" id="IPR028207">
    <property type="entry name" value="DNA_pol_B_palm_palm"/>
</dbReference>
<dbReference type="SUPFAM" id="SSF81301">
    <property type="entry name" value="Nucleotidyltransferase"/>
    <property type="match status" value="1"/>
</dbReference>
<dbReference type="SMART" id="SM00483">
    <property type="entry name" value="POLXc"/>
    <property type="match status" value="1"/>
</dbReference>
<dbReference type="GO" id="GO:0006303">
    <property type="term" value="P:double-strand break repair via nonhomologous end joining"/>
    <property type="evidence" value="ECO:0007669"/>
    <property type="project" value="TreeGrafter"/>
</dbReference>
<evidence type="ECO:0000259" key="11">
    <source>
        <dbReference type="PROSITE" id="PS50172"/>
    </source>
</evidence>